<sequence>MINIYIIFIFIIFSLNGEFQRQYNNQEPIYLLLIQNLSKQKIYRNCFHFLYNIRISRNQIQMEIDQEIYQMIYLNQKVWKHQIQPIICFKLVKSQKTFPQLNHLEIALKSKEEEEIIIENFPQLWMLNQQAIKIEDHFEQQSDMQSERSVLGLEITLQQEDLELMALLHDSIKELRKADRESKNKFYQFLRTLSKLPNTIYMKSVFNCLQDTSDKKLEQIIIKLHDQHQQIFANMSNIRIINKYNQQIKNNQKQNNGNQNKIREQNKDLGKSIKNCNLIQVKLNKKINLIQNYQLNLEKVNRYNQIQLKRIVIMRQRLNFKILIISSQLIQQNNNNNDKEFALNLIKPQQCQYAYIQNKINQQHLSSINGQALTLKQFKDLILEIYESKLKLDQRYSDSHLPRETTEQHKYALLNQKYGLKSLILEWVSYIINALKDMEMKKMMLQCLVKSQEMNVMKNLDSFKIKLRIQFWNY</sequence>
<gene>
    <name evidence="2" type="ORF">PPRIM_AZ9-3.1.T0400185</name>
</gene>
<comment type="caution">
    <text evidence="2">The sequence shown here is derived from an EMBL/GenBank/DDBJ whole genome shotgun (WGS) entry which is preliminary data.</text>
</comment>
<evidence type="ECO:0000256" key="1">
    <source>
        <dbReference type="SAM" id="SignalP"/>
    </source>
</evidence>
<proteinExistence type="predicted"/>
<name>A0A8S1LHF3_PARPR</name>
<accession>A0A8S1LHF3</accession>
<dbReference type="EMBL" id="CAJJDM010000039">
    <property type="protein sequence ID" value="CAD8067247.1"/>
    <property type="molecule type" value="Genomic_DNA"/>
</dbReference>
<protein>
    <submittedName>
        <fullName evidence="2">Uncharacterized protein</fullName>
    </submittedName>
</protein>
<organism evidence="2 3">
    <name type="scientific">Paramecium primaurelia</name>
    <dbReference type="NCBI Taxonomy" id="5886"/>
    <lineage>
        <taxon>Eukaryota</taxon>
        <taxon>Sar</taxon>
        <taxon>Alveolata</taxon>
        <taxon>Ciliophora</taxon>
        <taxon>Intramacronucleata</taxon>
        <taxon>Oligohymenophorea</taxon>
        <taxon>Peniculida</taxon>
        <taxon>Parameciidae</taxon>
        <taxon>Paramecium</taxon>
    </lineage>
</organism>
<reference evidence="2" key="1">
    <citation type="submission" date="2021-01" db="EMBL/GenBank/DDBJ databases">
        <authorList>
            <consortium name="Genoscope - CEA"/>
            <person name="William W."/>
        </authorList>
    </citation>
    <scope>NUCLEOTIDE SEQUENCE</scope>
</reference>
<evidence type="ECO:0000313" key="3">
    <source>
        <dbReference type="Proteomes" id="UP000688137"/>
    </source>
</evidence>
<feature type="signal peptide" evidence="1">
    <location>
        <begin position="1"/>
        <end position="17"/>
    </location>
</feature>
<feature type="chain" id="PRO_5035724697" evidence="1">
    <location>
        <begin position="18"/>
        <end position="474"/>
    </location>
</feature>
<keyword evidence="1" id="KW-0732">Signal</keyword>
<dbReference type="AlphaFoldDB" id="A0A8S1LHF3"/>
<keyword evidence="3" id="KW-1185">Reference proteome</keyword>
<dbReference type="Proteomes" id="UP000688137">
    <property type="component" value="Unassembled WGS sequence"/>
</dbReference>
<evidence type="ECO:0000313" key="2">
    <source>
        <dbReference type="EMBL" id="CAD8067247.1"/>
    </source>
</evidence>